<feature type="compositionally biased region" description="Pro residues" evidence="3">
    <location>
        <begin position="318"/>
        <end position="340"/>
    </location>
</feature>
<keyword evidence="6" id="KW-1185">Reference proteome</keyword>
<evidence type="ECO:0000313" key="5">
    <source>
        <dbReference type="EMBL" id="KAF7365089.1"/>
    </source>
</evidence>
<sequence length="426" mass="46077">MLLQKTMTLNASTSPSCPPQQVIDICLTLDIHVPVALKRNIWPTDFKTVIASMQNLVPKLEETATSIPPVNGTSNPQGTTDKSPQASTEPKPPDKQPTAGPSKPPLQPYGFSTQPAYPHTPYYQALPPGFTPYSYPTYPPPHGAYLSHQPFPPSAYAAGHALFQETTLPPTATEDTDLPSYEDMIVEGLIAVDDPNGMAPKDLFNWMAARYPVQSNFRPSASQALQKAFRRGRFQKSSDGKYRLNPNWEGVLNTTRNPPTADAERHSGRTESSRGRSRRFLQQRPPSPLASHPPSPLPHATATPAAAVAPALARPTPAATPKPAAPPPPATVPAPKPAVPPTTATAYAAAQTILQNINFGGVFKFEDEARRGEVKVKMESEAVGMSLAEHARAELQAQLALLAAQLEEIAQQEGEEDEDEEMEEVK</sequence>
<feature type="compositionally biased region" description="Pro residues" evidence="3">
    <location>
        <begin position="285"/>
        <end position="297"/>
    </location>
</feature>
<feature type="compositionally biased region" description="Polar residues" evidence="3">
    <location>
        <begin position="64"/>
        <end position="88"/>
    </location>
</feature>
<organism evidence="5 6">
    <name type="scientific">Mycena venus</name>
    <dbReference type="NCBI Taxonomy" id="2733690"/>
    <lineage>
        <taxon>Eukaryota</taxon>
        <taxon>Fungi</taxon>
        <taxon>Dikarya</taxon>
        <taxon>Basidiomycota</taxon>
        <taxon>Agaricomycotina</taxon>
        <taxon>Agaricomycetes</taxon>
        <taxon>Agaricomycetidae</taxon>
        <taxon>Agaricales</taxon>
        <taxon>Marasmiineae</taxon>
        <taxon>Mycenaceae</taxon>
        <taxon>Mycena</taxon>
    </lineage>
</organism>
<evidence type="ECO:0000259" key="4">
    <source>
        <dbReference type="PROSITE" id="PS51504"/>
    </source>
</evidence>
<dbReference type="SUPFAM" id="SSF46785">
    <property type="entry name" value="Winged helix' DNA-binding domain"/>
    <property type="match status" value="1"/>
</dbReference>
<dbReference type="InterPro" id="IPR005818">
    <property type="entry name" value="Histone_H1/H5_H15"/>
</dbReference>
<feature type="compositionally biased region" description="Low complexity" evidence="3">
    <location>
        <begin position="298"/>
        <end position="317"/>
    </location>
</feature>
<evidence type="ECO:0000313" key="6">
    <source>
        <dbReference type="Proteomes" id="UP000620124"/>
    </source>
</evidence>
<dbReference type="GO" id="GO:0000786">
    <property type="term" value="C:nucleosome"/>
    <property type="evidence" value="ECO:0007669"/>
    <property type="project" value="InterPro"/>
</dbReference>
<feature type="domain" description="H15" evidence="4">
    <location>
        <begin position="177"/>
        <end position="246"/>
    </location>
</feature>
<dbReference type="Gene3D" id="1.10.10.10">
    <property type="entry name" value="Winged helix-like DNA-binding domain superfamily/Winged helix DNA-binding domain"/>
    <property type="match status" value="1"/>
</dbReference>
<dbReference type="EMBL" id="JACAZI010000003">
    <property type="protein sequence ID" value="KAF7365089.1"/>
    <property type="molecule type" value="Genomic_DNA"/>
</dbReference>
<dbReference type="Pfam" id="PF00538">
    <property type="entry name" value="Linker_histone"/>
    <property type="match status" value="1"/>
</dbReference>
<dbReference type="InterPro" id="IPR036388">
    <property type="entry name" value="WH-like_DNA-bd_sf"/>
</dbReference>
<dbReference type="Proteomes" id="UP000620124">
    <property type="component" value="Unassembled WGS sequence"/>
</dbReference>
<evidence type="ECO:0000256" key="2">
    <source>
        <dbReference type="SAM" id="Coils"/>
    </source>
</evidence>
<evidence type="ECO:0000256" key="1">
    <source>
        <dbReference type="ARBA" id="ARBA00020833"/>
    </source>
</evidence>
<name>A0A8H6YUV3_9AGAR</name>
<dbReference type="GO" id="GO:0003677">
    <property type="term" value="F:DNA binding"/>
    <property type="evidence" value="ECO:0007669"/>
    <property type="project" value="InterPro"/>
</dbReference>
<feature type="region of interest" description="Disordered" evidence="3">
    <location>
        <begin position="229"/>
        <end position="341"/>
    </location>
</feature>
<dbReference type="OrthoDB" id="5863171at2759"/>
<reference evidence="5" key="1">
    <citation type="submission" date="2020-05" db="EMBL/GenBank/DDBJ databases">
        <title>Mycena genomes resolve the evolution of fungal bioluminescence.</title>
        <authorList>
            <person name="Tsai I.J."/>
        </authorList>
    </citation>
    <scope>NUCLEOTIDE SEQUENCE</scope>
    <source>
        <strain evidence="5">CCC161011</strain>
    </source>
</reference>
<keyword evidence="2" id="KW-0175">Coiled coil</keyword>
<gene>
    <name evidence="5" type="ORF">MVEN_00380200</name>
</gene>
<feature type="compositionally biased region" description="Basic and acidic residues" evidence="3">
    <location>
        <begin position="262"/>
        <end position="274"/>
    </location>
</feature>
<protein>
    <recommendedName>
        <fullName evidence="1">Histone H1</fullName>
    </recommendedName>
</protein>
<accession>A0A8H6YUV3</accession>
<dbReference type="GO" id="GO:0006334">
    <property type="term" value="P:nucleosome assembly"/>
    <property type="evidence" value="ECO:0007669"/>
    <property type="project" value="InterPro"/>
</dbReference>
<dbReference type="PROSITE" id="PS51504">
    <property type="entry name" value="H15"/>
    <property type="match status" value="1"/>
</dbReference>
<feature type="region of interest" description="Disordered" evidence="3">
    <location>
        <begin position="64"/>
        <end position="113"/>
    </location>
</feature>
<feature type="coiled-coil region" evidence="2">
    <location>
        <begin position="385"/>
        <end position="412"/>
    </location>
</feature>
<comment type="caution">
    <text evidence="5">The sequence shown here is derived from an EMBL/GenBank/DDBJ whole genome shotgun (WGS) entry which is preliminary data.</text>
</comment>
<dbReference type="InterPro" id="IPR036390">
    <property type="entry name" value="WH_DNA-bd_sf"/>
</dbReference>
<dbReference type="AlphaFoldDB" id="A0A8H6YUV3"/>
<proteinExistence type="predicted"/>
<evidence type="ECO:0000256" key="3">
    <source>
        <dbReference type="SAM" id="MobiDB-lite"/>
    </source>
</evidence>